<proteinExistence type="predicted"/>
<dbReference type="AlphaFoldDB" id="A0A498KPK4"/>
<dbReference type="Proteomes" id="UP000290289">
    <property type="component" value="Unassembled WGS sequence"/>
</dbReference>
<evidence type="ECO:0000313" key="2">
    <source>
        <dbReference type="Proteomes" id="UP000290289"/>
    </source>
</evidence>
<accession>A0A498KPK4</accession>
<name>A0A498KPK4_MALDO</name>
<keyword evidence="2" id="KW-1185">Reference proteome</keyword>
<comment type="caution">
    <text evidence="1">The sequence shown here is derived from an EMBL/GenBank/DDBJ whole genome shotgun (WGS) entry which is preliminary data.</text>
</comment>
<dbReference type="EMBL" id="RDQH01000057">
    <property type="protein sequence ID" value="RXI10019.1"/>
    <property type="molecule type" value="Genomic_DNA"/>
</dbReference>
<protein>
    <submittedName>
        <fullName evidence="1">Uncharacterized protein</fullName>
    </submittedName>
</protein>
<evidence type="ECO:0000313" key="1">
    <source>
        <dbReference type="EMBL" id="RXI10019.1"/>
    </source>
</evidence>
<gene>
    <name evidence="1" type="ORF">DVH24_002383</name>
</gene>
<sequence>MARWNRDLRAGVVEKISIAGSSSPDNRENPPNWFEKKLSWETRSVLGRRLPLYIMIPTQGCQEMILKSSLGECRG</sequence>
<organism evidence="1 2">
    <name type="scientific">Malus domestica</name>
    <name type="common">Apple</name>
    <name type="synonym">Pyrus malus</name>
    <dbReference type="NCBI Taxonomy" id="3750"/>
    <lineage>
        <taxon>Eukaryota</taxon>
        <taxon>Viridiplantae</taxon>
        <taxon>Streptophyta</taxon>
        <taxon>Embryophyta</taxon>
        <taxon>Tracheophyta</taxon>
        <taxon>Spermatophyta</taxon>
        <taxon>Magnoliopsida</taxon>
        <taxon>eudicotyledons</taxon>
        <taxon>Gunneridae</taxon>
        <taxon>Pentapetalae</taxon>
        <taxon>rosids</taxon>
        <taxon>fabids</taxon>
        <taxon>Rosales</taxon>
        <taxon>Rosaceae</taxon>
        <taxon>Amygdaloideae</taxon>
        <taxon>Maleae</taxon>
        <taxon>Malus</taxon>
    </lineage>
</organism>
<reference evidence="1 2" key="1">
    <citation type="submission" date="2018-10" db="EMBL/GenBank/DDBJ databases">
        <title>A high-quality apple genome assembly.</title>
        <authorList>
            <person name="Hu J."/>
        </authorList>
    </citation>
    <scope>NUCLEOTIDE SEQUENCE [LARGE SCALE GENOMIC DNA]</scope>
    <source>
        <strain evidence="2">cv. HFTH1</strain>
        <tissue evidence="1">Young leaf</tissue>
    </source>
</reference>